<keyword evidence="2" id="KW-1185">Reference proteome</keyword>
<protein>
    <submittedName>
        <fullName evidence="1">Uncharacterized protein</fullName>
    </submittedName>
</protein>
<accession>A0AAV4WZL7</accession>
<reference evidence="1 2" key="1">
    <citation type="submission" date="2021-06" db="EMBL/GenBank/DDBJ databases">
        <title>Caerostris darwini draft genome.</title>
        <authorList>
            <person name="Kono N."/>
            <person name="Arakawa K."/>
        </authorList>
    </citation>
    <scope>NUCLEOTIDE SEQUENCE [LARGE SCALE GENOMIC DNA]</scope>
</reference>
<evidence type="ECO:0000313" key="2">
    <source>
        <dbReference type="Proteomes" id="UP001054837"/>
    </source>
</evidence>
<name>A0AAV4WZL7_9ARAC</name>
<sequence>MAASKGLMLHSQRRRILHLFIYTACQAIKIGLFAPLCIGDCNHRVQVNHVFSIKLMLYKAENCLNVAHSLQYCRYRMTITTADKERGLSAGLAHQALYERRYQNTHQEHRQRCSYFSVIIGAPSPPGEASVHLRRTETWMRA</sequence>
<evidence type="ECO:0000313" key="1">
    <source>
        <dbReference type="EMBL" id="GIY88371.1"/>
    </source>
</evidence>
<gene>
    <name evidence="1" type="ORF">CDAR_403041</name>
</gene>
<organism evidence="1 2">
    <name type="scientific">Caerostris darwini</name>
    <dbReference type="NCBI Taxonomy" id="1538125"/>
    <lineage>
        <taxon>Eukaryota</taxon>
        <taxon>Metazoa</taxon>
        <taxon>Ecdysozoa</taxon>
        <taxon>Arthropoda</taxon>
        <taxon>Chelicerata</taxon>
        <taxon>Arachnida</taxon>
        <taxon>Araneae</taxon>
        <taxon>Araneomorphae</taxon>
        <taxon>Entelegynae</taxon>
        <taxon>Araneoidea</taxon>
        <taxon>Araneidae</taxon>
        <taxon>Caerostris</taxon>
    </lineage>
</organism>
<dbReference type="EMBL" id="BPLQ01015487">
    <property type="protein sequence ID" value="GIY88371.1"/>
    <property type="molecule type" value="Genomic_DNA"/>
</dbReference>
<proteinExistence type="predicted"/>
<comment type="caution">
    <text evidence="1">The sequence shown here is derived from an EMBL/GenBank/DDBJ whole genome shotgun (WGS) entry which is preliminary data.</text>
</comment>
<dbReference type="AlphaFoldDB" id="A0AAV4WZL7"/>
<dbReference type="Proteomes" id="UP001054837">
    <property type="component" value="Unassembled WGS sequence"/>
</dbReference>